<evidence type="ECO:0000313" key="3">
    <source>
        <dbReference type="Proteomes" id="UP000596099"/>
    </source>
</evidence>
<accession>A0A7R7TFT3</accession>
<keyword evidence="2" id="KW-0614">Plasmid</keyword>
<gene>
    <name evidence="2" type="ORF">TthHB5018_b23020</name>
</gene>
<organism evidence="2 3">
    <name type="scientific">Thermus thermophilus</name>
    <dbReference type="NCBI Taxonomy" id="274"/>
    <lineage>
        <taxon>Bacteria</taxon>
        <taxon>Thermotogati</taxon>
        <taxon>Deinococcota</taxon>
        <taxon>Deinococci</taxon>
        <taxon>Thermales</taxon>
        <taxon>Thermaceae</taxon>
        <taxon>Thermus</taxon>
    </lineage>
</organism>
<dbReference type="AlphaFoldDB" id="A0A7R7TFT3"/>
<geneLocation type="plasmid" evidence="2 3">
    <name>pHB5018b</name>
</geneLocation>
<proteinExistence type="predicted"/>
<dbReference type="EMBL" id="AP024271">
    <property type="protein sequence ID" value="BCP67368.1"/>
    <property type="molecule type" value="Genomic_DNA"/>
</dbReference>
<reference evidence="3" key="1">
    <citation type="submission" date="2021-01" db="EMBL/GenBank/DDBJ databases">
        <title>Complete Genome Sequence of Thermus thermophilus Strain HB5018, Isolated from Mine Onsen Hot Spring.</title>
        <authorList>
            <person name="Miyazaki K."/>
            <person name="Moriya T."/>
            <person name="Nemoto N."/>
            <person name="Oshima T."/>
            <person name="Yura K."/>
            <person name="Bessho Y."/>
        </authorList>
    </citation>
    <scope>NUCLEOTIDE SEQUENCE [LARGE SCALE GENOMIC DNA]</scope>
    <source>
        <strain evidence="3">HB5018</strain>
        <plasmid evidence="3">pHB5018b</plasmid>
    </source>
</reference>
<sequence length="194" mass="20243">MDHGVEGGHLEGVPSDEEGLKGEDLPGLGVLEVAGDHAEKGPHRVQAEEVRGHLEEVQEASEVGEAEFQKALLEEGLGVGLKAAVALEVLRGEASHLALQVLGVVLVVKVGAVREVEAVEGVQGDELHVALRVLKPFLLGEVGVEPGVAWSGGEEVLQEGGTVITVGPMSKVKPSARWTKARPPGPGSFSRTRT</sequence>
<evidence type="ECO:0000256" key="1">
    <source>
        <dbReference type="SAM" id="MobiDB-lite"/>
    </source>
</evidence>
<name>A0A7R7TFT3_THETH</name>
<feature type="region of interest" description="Disordered" evidence="1">
    <location>
        <begin position="174"/>
        <end position="194"/>
    </location>
</feature>
<protein>
    <submittedName>
        <fullName evidence="2">Uncharacterized protein</fullName>
    </submittedName>
</protein>
<evidence type="ECO:0000313" key="2">
    <source>
        <dbReference type="EMBL" id="BCP67368.1"/>
    </source>
</evidence>
<feature type="region of interest" description="Disordered" evidence="1">
    <location>
        <begin position="1"/>
        <end position="25"/>
    </location>
</feature>
<dbReference type="Proteomes" id="UP000596099">
    <property type="component" value="Plasmid pHB5018b"/>
</dbReference>